<dbReference type="InterPro" id="IPR016024">
    <property type="entry name" value="ARM-type_fold"/>
</dbReference>
<keyword evidence="5" id="KW-1185">Reference proteome</keyword>
<dbReference type="Pfam" id="PF24173">
    <property type="entry name" value="TPR_TTI1_N"/>
    <property type="match status" value="1"/>
</dbReference>
<feature type="compositionally biased region" description="Basic and acidic residues" evidence="1">
    <location>
        <begin position="476"/>
        <end position="489"/>
    </location>
</feature>
<feature type="compositionally biased region" description="Polar residues" evidence="1">
    <location>
        <begin position="379"/>
        <end position="389"/>
    </location>
</feature>
<dbReference type="AlphaFoldDB" id="A0A0L0FV00"/>
<dbReference type="InterPro" id="IPR057567">
    <property type="entry name" value="TPR_TTI1_C"/>
</dbReference>
<feature type="compositionally biased region" description="Basic and acidic residues" evidence="1">
    <location>
        <begin position="997"/>
        <end position="1006"/>
    </location>
</feature>
<feature type="domain" description="TTI1 N-terminal TPR" evidence="2">
    <location>
        <begin position="20"/>
        <end position="98"/>
    </location>
</feature>
<dbReference type="InterPro" id="IPR011989">
    <property type="entry name" value="ARM-like"/>
</dbReference>
<feature type="compositionally biased region" description="Polar residues" evidence="1">
    <location>
        <begin position="1017"/>
        <end position="1039"/>
    </location>
</feature>
<dbReference type="SUPFAM" id="SSF48371">
    <property type="entry name" value="ARM repeat"/>
    <property type="match status" value="1"/>
</dbReference>
<feature type="compositionally biased region" description="Basic and acidic residues" evidence="1">
    <location>
        <begin position="15"/>
        <end position="24"/>
    </location>
</feature>
<dbReference type="EMBL" id="KQ242158">
    <property type="protein sequence ID" value="KNC80391.1"/>
    <property type="molecule type" value="Genomic_DNA"/>
</dbReference>
<feature type="region of interest" description="Disordered" evidence="1">
    <location>
        <begin position="1"/>
        <end position="24"/>
    </location>
</feature>
<dbReference type="InterPro" id="IPR052587">
    <property type="entry name" value="TELO2-interacting_protein_1"/>
</dbReference>
<dbReference type="STRING" id="667725.A0A0L0FV00"/>
<dbReference type="InterPro" id="IPR057566">
    <property type="entry name" value="TPR_TTI1_N"/>
</dbReference>
<organism evidence="4 5">
    <name type="scientific">Sphaeroforma arctica JP610</name>
    <dbReference type="NCBI Taxonomy" id="667725"/>
    <lineage>
        <taxon>Eukaryota</taxon>
        <taxon>Ichthyosporea</taxon>
        <taxon>Ichthyophonida</taxon>
        <taxon>Sphaeroforma</taxon>
    </lineage>
</organism>
<evidence type="ECO:0000313" key="4">
    <source>
        <dbReference type="EMBL" id="KNC80391.1"/>
    </source>
</evidence>
<dbReference type="GO" id="GO:0005737">
    <property type="term" value="C:cytoplasm"/>
    <property type="evidence" value="ECO:0007669"/>
    <property type="project" value="TreeGrafter"/>
</dbReference>
<dbReference type="Pfam" id="PF24181">
    <property type="entry name" value="TPR_TTI1_C"/>
    <property type="match status" value="1"/>
</dbReference>
<feature type="compositionally biased region" description="Polar residues" evidence="1">
    <location>
        <begin position="464"/>
        <end position="475"/>
    </location>
</feature>
<dbReference type="Pfam" id="PF21547">
    <property type="entry name" value="TTI1"/>
    <property type="match status" value="1"/>
</dbReference>
<proteinExistence type="predicted"/>
<accession>A0A0L0FV00</accession>
<dbReference type="GeneID" id="25907752"/>
<evidence type="ECO:0000259" key="3">
    <source>
        <dbReference type="Pfam" id="PF24181"/>
    </source>
</evidence>
<evidence type="ECO:0000313" key="5">
    <source>
        <dbReference type="Proteomes" id="UP000054560"/>
    </source>
</evidence>
<dbReference type="RefSeq" id="XP_014154293.1">
    <property type="nucleotide sequence ID" value="XM_014298818.1"/>
</dbReference>
<dbReference type="Pfam" id="PF24176">
    <property type="entry name" value="TPR_TTI1_2nd"/>
    <property type="match status" value="1"/>
</dbReference>
<reference evidence="4 5" key="1">
    <citation type="submission" date="2011-02" db="EMBL/GenBank/DDBJ databases">
        <title>The Genome Sequence of Sphaeroforma arctica JP610.</title>
        <authorList>
            <consortium name="The Broad Institute Genome Sequencing Platform"/>
            <person name="Russ C."/>
            <person name="Cuomo C."/>
            <person name="Young S.K."/>
            <person name="Zeng Q."/>
            <person name="Gargeya S."/>
            <person name="Alvarado L."/>
            <person name="Berlin A."/>
            <person name="Chapman S.B."/>
            <person name="Chen Z."/>
            <person name="Freedman E."/>
            <person name="Gellesch M."/>
            <person name="Goldberg J."/>
            <person name="Griggs A."/>
            <person name="Gujja S."/>
            <person name="Heilman E."/>
            <person name="Heiman D."/>
            <person name="Howarth C."/>
            <person name="Mehta T."/>
            <person name="Neiman D."/>
            <person name="Pearson M."/>
            <person name="Roberts A."/>
            <person name="Saif S."/>
            <person name="Shea T."/>
            <person name="Shenoy N."/>
            <person name="Sisk P."/>
            <person name="Stolte C."/>
            <person name="Sykes S."/>
            <person name="White J."/>
            <person name="Yandava C."/>
            <person name="Burger G."/>
            <person name="Gray M.W."/>
            <person name="Holland P.W.H."/>
            <person name="King N."/>
            <person name="Lang F.B.F."/>
            <person name="Roger A.J."/>
            <person name="Ruiz-Trillo I."/>
            <person name="Haas B."/>
            <person name="Nusbaum C."/>
            <person name="Birren B."/>
        </authorList>
    </citation>
    <scope>NUCLEOTIDE SEQUENCE [LARGE SCALE GENOMIC DNA]</scope>
    <source>
        <strain evidence="4 5">JP610</strain>
    </source>
</reference>
<name>A0A0L0FV00_9EUKA</name>
<dbReference type="PANTHER" id="PTHR18460">
    <property type="entry name" value="TEL2 INTERACTING PROTEIN 1 TTI1 FAMILY MEMBER"/>
    <property type="match status" value="1"/>
</dbReference>
<dbReference type="eggNOG" id="KOG4524">
    <property type="taxonomic scope" value="Eukaryota"/>
</dbReference>
<dbReference type="InterPro" id="IPR049362">
    <property type="entry name" value="TTI1_rpt"/>
</dbReference>
<feature type="region of interest" description="Disordered" evidence="1">
    <location>
        <begin position="119"/>
        <end position="148"/>
    </location>
</feature>
<feature type="domain" description="TTI1 C-terminal TPR" evidence="3">
    <location>
        <begin position="722"/>
        <end position="838"/>
    </location>
</feature>
<feature type="compositionally biased region" description="Polar residues" evidence="1">
    <location>
        <begin position="1"/>
        <end position="10"/>
    </location>
</feature>
<evidence type="ECO:0000259" key="2">
    <source>
        <dbReference type="Pfam" id="PF24173"/>
    </source>
</evidence>
<sequence>MQLSITSAATPTAHADNKTSRDGVKGGLESIRTVQWAEVTIGNIAPTLRKICTVTSHPNSEVRVQFATFAMDLLTQCPTALRGLASNLLDVMVRYTYDTYPGVSDLARAHVKTLSRMMTADYTRRRPTKPPPRKVNDNTTDSQHTDKHVRTTEIGHNLGLAPAFNLSLAIVEQRLHDLIMSIPRHIRTMDDSNKLEGIRLVRGYVSLLGVKCRTYFGNELHLSMLMRMLMQLLTFDDSSMTVWLAGDGSAAHTIPSGAPEAANDNTENFGRLPPPLPKRFKYFRDEKVAKCIRALCRELGSSVSLQIVCEKLIPALQDEESSQSRQACLILTEMMQTPSDDNGWGTSPEGSAALLLSVLVERLGMQTFKTDRDTHAHTPTDTYTDTHGYTQGLGGGRTSSALLFDEDSPDINRTYSATLDLATSRGSNHVSSERKVLVCLLLEALAVWVQVYGSCDTHGEADGISQSHTPSQLSTEDPHTEDAHTHTDYRAGPILTTLERDEAHARAHDMFVMTVLYPLLECLASGVPLISASAVYVMKAIQYYSPEQTRLRLQSQTVPSPPSTHMPKPTDNTPHTHRHVDLYVQSSTIAATTMKYTEQPVDQWDSRIKREGVDPLNAEVTLSGSGNLNVLIRSQIDVVIDTVSHHLLYPELYPQAASVLRVILDNSTCDVLPILSDVLAEMVDRVAYNAPYIRMYLPVFAAVVSNVHTWLSTDDLVPATRKWDQDPEEEEPPMKPYQAVTKSIMDVLQHFMSDEDDVTRIQVCTTIAGCFSIIRHAENELYPMVHLFWPPLLLRLRDRNPRVRMAALDCVCAIIETSTWFAKTRVVDDLLPILQKDLGLGQGSGTGVLGAITGTLTDGHSSLRIDNTRERAQACNHAHESSELTSCRHNLPPPECSRHTCGPNSQKPNSGSKIATSDVADVCDACVFALDSQGKPTLSPTLRLLRADSGAVFLPRGSSKVSSVYGDLWFQLLRCVVCIAEHIPLEDVETPNGAGRDVGKEPERTKHVTSGPMEELPSSQRRNTSGKDTLQTQGGAVKNGMNSIVTDTEAVVEGPMAELDELIGNMLVNDSHADFGGGSDEADDNVNANEAALGQHDKEARIVDVICSLLLPCMHELAPEKVYTSAREGYHQLQRKVPQSLDRFLKRSLTYYELLKKDEAKPDMNTVDMVDAVDREKTTV</sequence>
<dbReference type="Gene3D" id="1.25.10.10">
    <property type="entry name" value="Leucine-rich Repeat Variant"/>
    <property type="match status" value="1"/>
</dbReference>
<feature type="region of interest" description="Disordered" evidence="1">
    <location>
        <begin position="372"/>
        <end position="391"/>
    </location>
</feature>
<dbReference type="PANTHER" id="PTHR18460:SF3">
    <property type="entry name" value="TELO2-INTERACTING PROTEIN 1 HOMOLOG"/>
    <property type="match status" value="1"/>
</dbReference>
<dbReference type="Proteomes" id="UP000054560">
    <property type="component" value="Unassembled WGS sequence"/>
</dbReference>
<gene>
    <name evidence="4" type="ORF">SARC_07248</name>
</gene>
<feature type="region of interest" description="Disordered" evidence="1">
    <location>
        <begin position="462"/>
        <end position="489"/>
    </location>
</feature>
<feature type="region of interest" description="Disordered" evidence="1">
    <location>
        <begin position="556"/>
        <end position="575"/>
    </location>
</feature>
<protein>
    <submittedName>
        <fullName evidence="4">Uncharacterized protein</fullName>
    </submittedName>
</protein>
<dbReference type="OrthoDB" id="49511at2759"/>
<evidence type="ECO:0000256" key="1">
    <source>
        <dbReference type="SAM" id="MobiDB-lite"/>
    </source>
</evidence>
<feature type="region of interest" description="Disordered" evidence="1">
    <location>
        <begin position="988"/>
        <end position="1039"/>
    </location>
</feature>